<dbReference type="InterPro" id="IPR028053">
    <property type="entry name" value="Membr_insert_YidC_N"/>
</dbReference>
<evidence type="ECO:0000256" key="7">
    <source>
        <dbReference type="ARBA" id="ARBA00022927"/>
    </source>
</evidence>
<dbReference type="Pfam" id="PF02096">
    <property type="entry name" value="60KD_IMP"/>
    <property type="match status" value="1"/>
</dbReference>
<evidence type="ECO:0000259" key="15">
    <source>
        <dbReference type="Pfam" id="PF14849"/>
    </source>
</evidence>
<evidence type="ECO:0000259" key="14">
    <source>
        <dbReference type="Pfam" id="PF02096"/>
    </source>
</evidence>
<comment type="subcellular location">
    <subcellularLocation>
        <location evidence="1">Cell inner membrane</location>
        <topology evidence="1">Multi-pass membrane protein</topology>
    </subcellularLocation>
    <subcellularLocation>
        <location evidence="13">Cell membrane</location>
        <topology evidence="13">Multi-pass membrane protein</topology>
    </subcellularLocation>
</comment>
<dbReference type="CDD" id="cd20070">
    <property type="entry name" value="5TM_YidC_Alb3"/>
    <property type="match status" value="1"/>
</dbReference>
<feature type="transmembrane region" description="Helical" evidence="13">
    <location>
        <begin position="501"/>
        <end position="523"/>
    </location>
</feature>
<evidence type="ECO:0000256" key="3">
    <source>
        <dbReference type="ARBA" id="ARBA00015325"/>
    </source>
</evidence>
<comment type="subunit">
    <text evidence="13">Interacts with the Sec translocase complex via SecD. Specifically interacts with transmembrane segments of nascent integral membrane proteins during membrane integration.</text>
</comment>
<feature type="transmembrane region" description="Helical" evidence="13">
    <location>
        <begin position="371"/>
        <end position="393"/>
    </location>
</feature>
<evidence type="ECO:0000256" key="2">
    <source>
        <dbReference type="ARBA" id="ARBA00010527"/>
    </source>
</evidence>
<evidence type="ECO:0000313" key="17">
    <source>
        <dbReference type="Proteomes" id="UP001596492"/>
    </source>
</evidence>
<dbReference type="CDD" id="cd19961">
    <property type="entry name" value="EcYidC-like_peri"/>
    <property type="match status" value="1"/>
</dbReference>
<keyword evidence="5 13" id="KW-1003">Cell membrane</keyword>
<dbReference type="RefSeq" id="WP_382166418.1">
    <property type="nucleotide sequence ID" value="NZ_JBHTBR010000002.1"/>
</dbReference>
<sequence length="604" mass="67576">MQQQPQDQKSFLIGIGLVLCVMAISQIFIWGPQQEARQKAAQEAQALQASQAPANSADTLGGSSSNATLVDRTELLSNSNAGGRVTFDAPGVDGSISLKGARLDDLSMKRHFEDLEDKEEVHLLSPQGAKGAYYAALGWRGDADRLPGVSTEWTQIGGTTLTPTTPITLGYETAQLTFRRHIEVDDNYMFTYTDTVSNKSGETLSIRPFGIMRQFGMPDDWKPFYILHEGAVGMAGNKLQLQKYKNLDKGKNLSYSSQGGWIGLTQKYWMTAFIPAQSEAINVQSKVVMDGLRPTYVASIEGADHALPPNGSFTYSQRIFAGAKRVKVLEAYEKGETGQEAIPRFTDAVDWGNFWFFTKPFFWFLNIFNGWFGNFGLAILALTVIVKLAFFPIQNKAYASMAKMRKLAPEMEALKKKFGDDRQRLQQETMELYKREKANPFSGCLPLIPQMFVFYGLYKTLFVTLEMRHEPFFGWIKDLSAPDPTSFLNLFGLLPFDPSNIPLLGAVAIGVLPLMYGFTMWLLQNLSPPPPDPSQRMMMQFLPIVFTFLFAGFAAGLVIYWTWSNILSIAQQYYIMRQNGVETQFDKFLKSKFGKGDTPPANSD</sequence>
<dbReference type="Pfam" id="PF14849">
    <property type="entry name" value="YidC_periplas"/>
    <property type="match status" value="1"/>
</dbReference>
<proteinExistence type="inferred from homology"/>
<evidence type="ECO:0000256" key="11">
    <source>
        <dbReference type="ARBA" id="ARBA00033245"/>
    </source>
</evidence>
<comment type="caution">
    <text evidence="16">The sequence shown here is derived from an EMBL/GenBank/DDBJ whole genome shotgun (WGS) entry which is preliminary data.</text>
</comment>
<keyword evidence="7 13" id="KW-0653">Protein transport</keyword>
<dbReference type="HAMAP" id="MF_01810">
    <property type="entry name" value="YidC_type1"/>
    <property type="match status" value="1"/>
</dbReference>
<organism evidence="16 17">
    <name type="scientific">Hirschia litorea</name>
    <dbReference type="NCBI Taxonomy" id="1199156"/>
    <lineage>
        <taxon>Bacteria</taxon>
        <taxon>Pseudomonadati</taxon>
        <taxon>Pseudomonadota</taxon>
        <taxon>Alphaproteobacteria</taxon>
        <taxon>Hyphomonadales</taxon>
        <taxon>Hyphomonadaceae</taxon>
        <taxon>Hirschia</taxon>
    </lineage>
</organism>
<keyword evidence="10 13" id="KW-0143">Chaperone</keyword>
<keyword evidence="9 13" id="KW-0472">Membrane</keyword>
<feature type="domain" description="Membrane insertase YidC/Oxa/ALB C-terminal" evidence="14">
    <location>
        <begin position="375"/>
        <end position="577"/>
    </location>
</feature>
<protein>
    <recommendedName>
        <fullName evidence="3 13">Membrane protein insertase YidC</fullName>
    </recommendedName>
    <alternativeName>
        <fullName evidence="12 13">Foldase YidC</fullName>
    </alternativeName>
    <alternativeName>
        <fullName evidence="11 13">Membrane integrase YidC</fullName>
    </alternativeName>
    <alternativeName>
        <fullName evidence="13">Membrane protein YidC</fullName>
    </alternativeName>
</protein>
<evidence type="ECO:0000256" key="1">
    <source>
        <dbReference type="ARBA" id="ARBA00004429"/>
    </source>
</evidence>
<dbReference type="NCBIfam" id="TIGR03592">
    <property type="entry name" value="yidC_oxa1_cterm"/>
    <property type="match status" value="1"/>
</dbReference>
<dbReference type="InterPro" id="IPR019998">
    <property type="entry name" value="Membr_insert_YidC"/>
</dbReference>
<comment type="similarity">
    <text evidence="2 13">Belongs to the OXA1/ALB3/YidC family. Type 1 subfamily.</text>
</comment>
<dbReference type="PANTHER" id="PTHR12428">
    <property type="entry name" value="OXA1"/>
    <property type="match status" value="1"/>
</dbReference>
<dbReference type="PANTHER" id="PTHR12428:SF65">
    <property type="entry name" value="CYTOCHROME C OXIDASE ASSEMBLY PROTEIN COX18, MITOCHONDRIAL"/>
    <property type="match status" value="1"/>
</dbReference>
<dbReference type="PRINTS" id="PR00701">
    <property type="entry name" value="60KDINNERMP"/>
</dbReference>
<dbReference type="Gene3D" id="2.70.98.90">
    <property type="match status" value="1"/>
</dbReference>
<evidence type="ECO:0000256" key="9">
    <source>
        <dbReference type="ARBA" id="ARBA00023136"/>
    </source>
</evidence>
<dbReference type="InterPro" id="IPR028055">
    <property type="entry name" value="YidC/Oxa/ALB_C"/>
</dbReference>
<accession>A0ABW2IK18</accession>
<keyword evidence="6 13" id="KW-0812">Transmembrane</keyword>
<feature type="domain" description="Membrane insertase YidC N-terminal" evidence="15">
    <location>
        <begin position="84"/>
        <end position="363"/>
    </location>
</feature>
<evidence type="ECO:0000256" key="5">
    <source>
        <dbReference type="ARBA" id="ARBA00022475"/>
    </source>
</evidence>
<evidence type="ECO:0000256" key="13">
    <source>
        <dbReference type="HAMAP-Rule" id="MF_01810"/>
    </source>
</evidence>
<evidence type="ECO:0000256" key="12">
    <source>
        <dbReference type="ARBA" id="ARBA00033342"/>
    </source>
</evidence>
<evidence type="ECO:0000313" key="16">
    <source>
        <dbReference type="EMBL" id="MFC7291226.1"/>
    </source>
</evidence>
<reference evidence="17" key="1">
    <citation type="journal article" date="2019" name="Int. J. Syst. Evol. Microbiol.">
        <title>The Global Catalogue of Microorganisms (GCM) 10K type strain sequencing project: providing services to taxonomists for standard genome sequencing and annotation.</title>
        <authorList>
            <consortium name="The Broad Institute Genomics Platform"/>
            <consortium name="The Broad Institute Genome Sequencing Center for Infectious Disease"/>
            <person name="Wu L."/>
            <person name="Ma J."/>
        </authorList>
    </citation>
    <scope>NUCLEOTIDE SEQUENCE [LARGE SCALE GENOMIC DNA]</scope>
    <source>
        <strain evidence="17">CCUG 51308</strain>
    </source>
</reference>
<dbReference type="PRINTS" id="PR01900">
    <property type="entry name" value="YIDCPROTEIN"/>
</dbReference>
<feature type="transmembrane region" description="Helical" evidence="13">
    <location>
        <begin position="544"/>
        <end position="563"/>
    </location>
</feature>
<dbReference type="NCBIfam" id="TIGR03593">
    <property type="entry name" value="yidC_nterm"/>
    <property type="match status" value="1"/>
</dbReference>
<dbReference type="InterPro" id="IPR047196">
    <property type="entry name" value="YidC_ALB_C"/>
</dbReference>
<dbReference type="EMBL" id="JBHTBR010000002">
    <property type="protein sequence ID" value="MFC7291226.1"/>
    <property type="molecule type" value="Genomic_DNA"/>
</dbReference>
<comment type="function">
    <text evidence="13">Required for the insertion and/or proper folding and/or complex formation of integral membrane proteins into the membrane. Involved in integration of membrane proteins that insert both dependently and independently of the Sec translocase complex, as well as at least some lipoproteins. Aids folding of multispanning membrane proteins.</text>
</comment>
<gene>
    <name evidence="13 16" type="primary">yidC</name>
    <name evidence="16" type="ORF">ACFQS8_06330</name>
</gene>
<dbReference type="Proteomes" id="UP001596492">
    <property type="component" value="Unassembled WGS sequence"/>
</dbReference>
<keyword evidence="8 13" id="KW-1133">Transmembrane helix</keyword>
<name>A0ABW2IK18_9PROT</name>
<dbReference type="InterPro" id="IPR038221">
    <property type="entry name" value="YidC_periplasmic_sf"/>
</dbReference>
<keyword evidence="4 13" id="KW-0813">Transport</keyword>
<evidence type="ECO:0000256" key="10">
    <source>
        <dbReference type="ARBA" id="ARBA00023186"/>
    </source>
</evidence>
<evidence type="ECO:0000256" key="8">
    <source>
        <dbReference type="ARBA" id="ARBA00022989"/>
    </source>
</evidence>
<keyword evidence="17" id="KW-1185">Reference proteome</keyword>
<evidence type="ECO:0000256" key="4">
    <source>
        <dbReference type="ARBA" id="ARBA00022448"/>
    </source>
</evidence>
<evidence type="ECO:0000256" key="6">
    <source>
        <dbReference type="ARBA" id="ARBA00022692"/>
    </source>
</evidence>
<feature type="transmembrane region" description="Helical" evidence="13">
    <location>
        <begin position="12"/>
        <end position="31"/>
    </location>
</feature>
<dbReference type="NCBIfam" id="NF002353">
    <property type="entry name" value="PRK01318.1-4"/>
    <property type="match status" value="1"/>
</dbReference>
<dbReference type="InterPro" id="IPR001708">
    <property type="entry name" value="YidC/ALB3/OXA1/COX18"/>
</dbReference>